<evidence type="ECO:0000313" key="1">
    <source>
        <dbReference type="EMBL" id="JAD15273.1"/>
    </source>
</evidence>
<protein>
    <submittedName>
        <fullName evidence="1">Uncharacterized protein</fullName>
    </submittedName>
</protein>
<sequence>MPGPPRGSGPALPW</sequence>
<proteinExistence type="predicted"/>
<accession>A0A0A8XR76</accession>
<reference evidence="1" key="2">
    <citation type="journal article" date="2015" name="Data Brief">
        <title>Shoot transcriptome of the giant reed, Arundo donax.</title>
        <authorList>
            <person name="Barrero R.A."/>
            <person name="Guerrero F.D."/>
            <person name="Moolhuijzen P."/>
            <person name="Goolsby J.A."/>
            <person name="Tidwell J."/>
            <person name="Bellgard S.E."/>
            <person name="Bellgard M.I."/>
        </authorList>
    </citation>
    <scope>NUCLEOTIDE SEQUENCE</scope>
    <source>
        <tissue evidence="1">Shoot tissue taken approximately 20 cm above the soil surface</tissue>
    </source>
</reference>
<organism evidence="1">
    <name type="scientific">Arundo donax</name>
    <name type="common">Giant reed</name>
    <name type="synonym">Donax arundinaceus</name>
    <dbReference type="NCBI Taxonomy" id="35708"/>
    <lineage>
        <taxon>Eukaryota</taxon>
        <taxon>Viridiplantae</taxon>
        <taxon>Streptophyta</taxon>
        <taxon>Embryophyta</taxon>
        <taxon>Tracheophyta</taxon>
        <taxon>Spermatophyta</taxon>
        <taxon>Magnoliopsida</taxon>
        <taxon>Liliopsida</taxon>
        <taxon>Poales</taxon>
        <taxon>Poaceae</taxon>
        <taxon>PACMAD clade</taxon>
        <taxon>Arundinoideae</taxon>
        <taxon>Arundineae</taxon>
        <taxon>Arundo</taxon>
    </lineage>
</organism>
<name>A0A0A8XR76_ARUDO</name>
<dbReference type="EMBL" id="GBRH01282622">
    <property type="protein sequence ID" value="JAD15273.1"/>
    <property type="molecule type" value="Transcribed_RNA"/>
</dbReference>
<reference evidence="1" key="1">
    <citation type="submission" date="2014-09" db="EMBL/GenBank/DDBJ databases">
        <authorList>
            <person name="Magalhaes I.L.F."/>
            <person name="Oliveira U."/>
            <person name="Santos F.R."/>
            <person name="Vidigal T.H.D.A."/>
            <person name="Brescovit A.D."/>
            <person name="Santos A.J."/>
        </authorList>
    </citation>
    <scope>NUCLEOTIDE SEQUENCE</scope>
    <source>
        <tissue evidence="1">Shoot tissue taken approximately 20 cm above the soil surface</tissue>
    </source>
</reference>